<name>A0A0F9H0H5_9ZZZZ</name>
<dbReference type="EMBL" id="LAZR01016428">
    <property type="protein sequence ID" value="KKM04540.1"/>
    <property type="molecule type" value="Genomic_DNA"/>
</dbReference>
<accession>A0A0F9H0H5</accession>
<protein>
    <submittedName>
        <fullName evidence="1">Uncharacterized protein</fullName>
    </submittedName>
</protein>
<proteinExistence type="predicted"/>
<gene>
    <name evidence="1" type="ORF">LCGC14_1763190</name>
</gene>
<dbReference type="AlphaFoldDB" id="A0A0F9H0H5"/>
<reference evidence="1" key="1">
    <citation type="journal article" date="2015" name="Nature">
        <title>Complex archaea that bridge the gap between prokaryotes and eukaryotes.</title>
        <authorList>
            <person name="Spang A."/>
            <person name="Saw J.H."/>
            <person name="Jorgensen S.L."/>
            <person name="Zaremba-Niedzwiedzka K."/>
            <person name="Martijn J."/>
            <person name="Lind A.E."/>
            <person name="van Eijk R."/>
            <person name="Schleper C."/>
            <person name="Guy L."/>
            <person name="Ettema T.J."/>
        </authorList>
    </citation>
    <scope>NUCLEOTIDE SEQUENCE</scope>
</reference>
<comment type="caution">
    <text evidence="1">The sequence shown here is derived from an EMBL/GenBank/DDBJ whole genome shotgun (WGS) entry which is preliminary data.</text>
</comment>
<evidence type="ECO:0000313" key="1">
    <source>
        <dbReference type="EMBL" id="KKM04540.1"/>
    </source>
</evidence>
<sequence length="180" mass="20554">MDLSNNELKQLLDIQKSTDLVRKNKWIKCQSTLDRIHKLMIVPYQGIALIDAQLVVEDKNIVNGKPSAFMGDLGPHLAQSYLWVLGAYEIIRTLSQFSDSGDDVDLVPFKEEIRILKHKFERLRVPLAKFEPARKNPDGYTYAYPVIDTVLGTSWSISASESISRRELSDQFLLLMEKLS</sequence>
<organism evidence="1">
    <name type="scientific">marine sediment metagenome</name>
    <dbReference type="NCBI Taxonomy" id="412755"/>
    <lineage>
        <taxon>unclassified sequences</taxon>
        <taxon>metagenomes</taxon>
        <taxon>ecological metagenomes</taxon>
    </lineage>
</organism>